<feature type="domain" description="AB hydrolase-1" evidence="3">
    <location>
        <begin position="32"/>
        <end position="147"/>
    </location>
</feature>
<gene>
    <name evidence="5" type="ORF">BGLCM_0107</name>
    <name evidence="4" type="ORF">BIFGAL_04146</name>
</gene>
<dbReference type="STRING" id="561180.BIFGAL_04146"/>
<dbReference type="ESTHER" id="9bifi-d1nw99">
    <property type="family name" value="Proline_iminopeptidase"/>
</dbReference>
<organism evidence="4 6">
    <name type="scientific">Bifidobacterium gallicum DSM 20093 = LMG 11596</name>
    <dbReference type="NCBI Taxonomy" id="561180"/>
    <lineage>
        <taxon>Bacteria</taxon>
        <taxon>Bacillati</taxon>
        <taxon>Actinomycetota</taxon>
        <taxon>Actinomycetes</taxon>
        <taxon>Bifidobacteriales</taxon>
        <taxon>Bifidobacteriaceae</taxon>
        <taxon>Bifidobacterium</taxon>
    </lineage>
</organism>
<accession>D1NW99</accession>
<dbReference type="PANTHER" id="PTHR43194">
    <property type="entry name" value="HYDROLASE ALPHA/BETA FOLD FAMILY"/>
    <property type="match status" value="1"/>
</dbReference>
<comment type="similarity">
    <text evidence="1">Belongs to the peptidase S33 family.</text>
</comment>
<dbReference type="AlphaFoldDB" id="D1NW99"/>
<dbReference type="PANTHER" id="PTHR43194:SF2">
    <property type="entry name" value="PEROXISOMAL MEMBRANE PROTEIN LPX1"/>
    <property type="match status" value="1"/>
</dbReference>
<sequence length="340" mass="38947">MATQAGIHERRFLRLGGIDQFTQIRGDSTSNPVLLWVHGGPGFPMTFISRHYQRELEHHFTIATWEQRGSGRTRFWNLKHYAGIDQNNMTVDDLLNDMDEFVDYLRNMFHQDKIVILGQSWGTVLGWEYMQRHANKVSAYIGVGQVTNCLQGEILTAQTILPHVTPKQAEFLQQAIDHAKDTTCVEELDLDEFERMALIAREPLKGKREMGALRQMMLGLTSPDMGLQDMRWILTASNTKKLFATQRNLVNHLYYGFRIEDIAAPANIPLCFIQGECDWITPTALVKPFYEKLDHPNKHYVEIPQTGHSPFLDAPQEFSESVRTFLTTQALSKIDPPSKS</sequence>
<protein>
    <submittedName>
        <fullName evidence="5">Alpha/beta hydrolase family protein</fullName>
    </submittedName>
    <submittedName>
        <fullName evidence="4">Hydrolase, alpha/beta domain protein</fullName>
    </submittedName>
</protein>
<evidence type="ECO:0000256" key="2">
    <source>
        <dbReference type="ARBA" id="ARBA00022801"/>
    </source>
</evidence>
<dbReference type="OrthoDB" id="27092at2"/>
<dbReference type="InterPro" id="IPR050228">
    <property type="entry name" value="Carboxylesterase_BioH"/>
</dbReference>
<evidence type="ECO:0000313" key="5">
    <source>
        <dbReference type="EMBL" id="KFI60087.1"/>
    </source>
</evidence>
<reference evidence="4 6" key="1">
    <citation type="submission" date="2009-11" db="EMBL/GenBank/DDBJ databases">
        <authorList>
            <person name="Weinstock G."/>
            <person name="Sodergren E."/>
            <person name="Clifton S."/>
            <person name="Fulton L."/>
            <person name="Fulton B."/>
            <person name="Courtney L."/>
            <person name="Fronick C."/>
            <person name="Harrison M."/>
            <person name="Strong C."/>
            <person name="Farmer C."/>
            <person name="Delahaunty K."/>
            <person name="Markovic C."/>
            <person name="Hall O."/>
            <person name="Minx P."/>
            <person name="Tomlinson C."/>
            <person name="Mitreva M."/>
            <person name="Nelson J."/>
            <person name="Hou S."/>
            <person name="Wollam A."/>
            <person name="Pepin K.H."/>
            <person name="Johnson M."/>
            <person name="Bhonagiri V."/>
            <person name="Nash W.E."/>
            <person name="Warren W."/>
            <person name="Chinwalla A."/>
            <person name="Mardis E.R."/>
            <person name="Wilson R.K."/>
        </authorList>
    </citation>
    <scope>NUCLEOTIDE SEQUENCE [LARGE SCALE GENOMIC DNA]</scope>
    <source>
        <strain evidence="4 6">DSM 20093</strain>
    </source>
</reference>
<evidence type="ECO:0000313" key="7">
    <source>
        <dbReference type="Proteomes" id="UP000029074"/>
    </source>
</evidence>
<dbReference type="InterPro" id="IPR002410">
    <property type="entry name" value="Peptidase_S33"/>
</dbReference>
<comment type="caution">
    <text evidence="4">The sequence shown here is derived from an EMBL/GenBank/DDBJ whole genome shotgun (WGS) entry which is preliminary data.</text>
</comment>
<dbReference type="InterPro" id="IPR000073">
    <property type="entry name" value="AB_hydrolase_1"/>
</dbReference>
<dbReference type="SUPFAM" id="SSF53474">
    <property type="entry name" value="alpha/beta-Hydrolases"/>
    <property type="match status" value="1"/>
</dbReference>
<dbReference type="PRINTS" id="PR00793">
    <property type="entry name" value="PROAMNOPTASE"/>
</dbReference>
<evidence type="ECO:0000313" key="6">
    <source>
        <dbReference type="Proteomes" id="UP000003656"/>
    </source>
</evidence>
<keyword evidence="7" id="KW-1185">Reference proteome</keyword>
<dbReference type="GO" id="GO:0004177">
    <property type="term" value="F:aminopeptidase activity"/>
    <property type="evidence" value="ECO:0007669"/>
    <property type="project" value="UniProtKB-EC"/>
</dbReference>
<dbReference type="InterPro" id="IPR029058">
    <property type="entry name" value="AB_hydrolase_fold"/>
</dbReference>
<dbReference type="Gene3D" id="3.40.50.1820">
    <property type="entry name" value="alpha/beta hydrolase"/>
    <property type="match status" value="1"/>
</dbReference>
<proteinExistence type="inferred from homology"/>
<dbReference type="eggNOG" id="COG2267">
    <property type="taxonomic scope" value="Bacteria"/>
</dbReference>
<name>D1NW99_9BIFI</name>
<dbReference type="EMBL" id="ABXB03000004">
    <property type="protein sequence ID" value="EFA22385.1"/>
    <property type="molecule type" value="Genomic_DNA"/>
</dbReference>
<dbReference type="Proteomes" id="UP000029074">
    <property type="component" value="Unassembled WGS sequence"/>
</dbReference>
<evidence type="ECO:0000259" key="3">
    <source>
        <dbReference type="Pfam" id="PF00561"/>
    </source>
</evidence>
<dbReference type="Pfam" id="PF00561">
    <property type="entry name" value="Abhydrolase_1"/>
    <property type="match status" value="1"/>
</dbReference>
<dbReference type="EMBL" id="JGYW01000001">
    <property type="protein sequence ID" value="KFI60087.1"/>
    <property type="molecule type" value="Genomic_DNA"/>
</dbReference>
<evidence type="ECO:0000313" key="4">
    <source>
        <dbReference type="EMBL" id="EFA22385.1"/>
    </source>
</evidence>
<dbReference type="Proteomes" id="UP000003656">
    <property type="component" value="Unassembled WGS sequence"/>
</dbReference>
<dbReference type="RefSeq" id="WP_006295603.1">
    <property type="nucleotide sequence ID" value="NZ_ABXB03000004.1"/>
</dbReference>
<dbReference type="GO" id="GO:0006508">
    <property type="term" value="P:proteolysis"/>
    <property type="evidence" value="ECO:0007669"/>
    <property type="project" value="InterPro"/>
</dbReference>
<reference evidence="5 7" key="2">
    <citation type="submission" date="2014-03" db="EMBL/GenBank/DDBJ databases">
        <title>Genomics of Bifidobacteria.</title>
        <authorList>
            <person name="Ventura M."/>
            <person name="Milani C."/>
            <person name="Lugli G.A."/>
        </authorList>
    </citation>
    <scope>NUCLEOTIDE SEQUENCE [LARGE SCALE GENOMIC DNA]</scope>
    <source>
        <strain evidence="5 7">LMG 11596</strain>
    </source>
</reference>
<evidence type="ECO:0000256" key="1">
    <source>
        <dbReference type="ARBA" id="ARBA00010088"/>
    </source>
</evidence>
<keyword evidence="2 4" id="KW-0378">Hydrolase</keyword>